<gene>
    <name evidence="2" type="ORF">EJ05DRAFT_138033</name>
</gene>
<dbReference type="Proteomes" id="UP000799437">
    <property type="component" value="Unassembled WGS sequence"/>
</dbReference>
<accession>A0A6A6VYI6</accession>
<reference evidence="2" key="1">
    <citation type="journal article" date="2020" name="Stud. Mycol.">
        <title>101 Dothideomycetes genomes: a test case for predicting lifestyles and emergence of pathogens.</title>
        <authorList>
            <person name="Haridas S."/>
            <person name="Albert R."/>
            <person name="Binder M."/>
            <person name="Bloem J."/>
            <person name="Labutti K."/>
            <person name="Salamov A."/>
            <person name="Andreopoulos B."/>
            <person name="Baker S."/>
            <person name="Barry K."/>
            <person name="Bills G."/>
            <person name="Bluhm B."/>
            <person name="Cannon C."/>
            <person name="Castanera R."/>
            <person name="Culley D."/>
            <person name="Daum C."/>
            <person name="Ezra D."/>
            <person name="Gonzalez J."/>
            <person name="Henrissat B."/>
            <person name="Kuo A."/>
            <person name="Liang C."/>
            <person name="Lipzen A."/>
            <person name="Lutzoni F."/>
            <person name="Magnuson J."/>
            <person name="Mondo S."/>
            <person name="Nolan M."/>
            <person name="Ohm R."/>
            <person name="Pangilinan J."/>
            <person name="Park H.-J."/>
            <person name="Ramirez L."/>
            <person name="Alfaro M."/>
            <person name="Sun H."/>
            <person name="Tritt A."/>
            <person name="Yoshinaga Y."/>
            <person name="Zwiers L.-H."/>
            <person name="Turgeon B."/>
            <person name="Goodwin S."/>
            <person name="Spatafora J."/>
            <person name="Crous P."/>
            <person name="Grigoriev I."/>
        </authorList>
    </citation>
    <scope>NUCLEOTIDE SEQUENCE</scope>
    <source>
        <strain evidence="2">CBS 121739</strain>
    </source>
</reference>
<dbReference type="AlphaFoldDB" id="A0A6A6VYI6"/>
<evidence type="ECO:0000256" key="1">
    <source>
        <dbReference type="SAM" id="MobiDB-lite"/>
    </source>
</evidence>
<organism evidence="2 3">
    <name type="scientific">Pseudovirgaria hyperparasitica</name>
    <dbReference type="NCBI Taxonomy" id="470096"/>
    <lineage>
        <taxon>Eukaryota</taxon>
        <taxon>Fungi</taxon>
        <taxon>Dikarya</taxon>
        <taxon>Ascomycota</taxon>
        <taxon>Pezizomycotina</taxon>
        <taxon>Dothideomycetes</taxon>
        <taxon>Dothideomycetes incertae sedis</taxon>
        <taxon>Acrospermales</taxon>
        <taxon>Acrospermaceae</taxon>
        <taxon>Pseudovirgaria</taxon>
    </lineage>
</organism>
<dbReference type="EMBL" id="ML996579">
    <property type="protein sequence ID" value="KAF2754919.1"/>
    <property type="molecule type" value="Genomic_DNA"/>
</dbReference>
<feature type="region of interest" description="Disordered" evidence="1">
    <location>
        <begin position="62"/>
        <end position="87"/>
    </location>
</feature>
<evidence type="ECO:0000313" key="3">
    <source>
        <dbReference type="Proteomes" id="UP000799437"/>
    </source>
</evidence>
<sequence length="167" mass="18974">MVRQSAARWQSAPCAWPRNVPRSDVVQASCWQVIPILVVGITVYDISNFCVKCDASDPTATRTSRRMKSLSGERRQRKKRAHEAEERALPAPVRTSEYAMARWANPKMIRCKMAHLQFLCVGEAFVVTCWHIIIHCCAKPKPKTQLGALKPEEALESLRHQHSLNCH</sequence>
<dbReference type="RefSeq" id="XP_033597370.1">
    <property type="nucleotide sequence ID" value="XM_033739206.1"/>
</dbReference>
<protein>
    <submittedName>
        <fullName evidence="2">Uncharacterized protein</fullName>
    </submittedName>
</protein>
<evidence type="ECO:0000313" key="2">
    <source>
        <dbReference type="EMBL" id="KAF2754919.1"/>
    </source>
</evidence>
<proteinExistence type="predicted"/>
<dbReference type="GeneID" id="54480260"/>
<name>A0A6A6VYI6_9PEZI</name>
<keyword evidence="3" id="KW-1185">Reference proteome</keyword>